<dbReference type="EMBL" id="JBEPEK010000470">
    <property type="protein sequence ID" value="MER7185670.1"/>
    <property type="molecule type" value="Genomic_DNA"/>
</dbReference>
<gene>
    <name evidence="2" type="ORF">ABT404_40475</name>
</gene>
<reference evidence="2 3" key="1">
    <citation type="submission" date="2024-06" db="EMBL/GenBank/DDBJ databases">
        <title>The Natural Products Discovery Center: Release of the First 8490 Sequenced Strains for Exploring Actinobacteria Biosynthetic Diversity.</title>
        <authorList>
            <person name="Kalkreuter E."/>
            <person name="Kautsar S.A."/>
            <person name="Yang D."/>
            <person name="Bader C.D."/>
            <person name="Teijaro C.N."/>
            <person name="Fluegel L."/>
            <person name="Davis C.M."/>
            <person name="Simpson J.R."/>
            <person name="Lauterbach L."/>
            <person name="Steele A.D."/>
            <person name="Gui C."/>
            <person name="Meng S."/>
            <person name="Li G."/>
            <person name="Viehrig K."/>
            <person name="Ye F."/>
            <person name="Su P."/>
            <person name="Kiefer A.F."/>
            <person name="Nichols A."/>
            <person name="Cepeda A.J."/>
            <person name="Yan W."/>
            <person name="Fan B."/>
            <person name="Jiang Y."/>
            <person name="Adhikari A."/>
            <person name="Zheng C.-J."/>
            <person name="Schuster L."/>
            <person name="Cowan T.M."/>
            <person name="Smanski M.J."/>
            <person name="Chevrette M.G."/>
            <person name="De Carvalho L.P.S."/>
            <person name="Shen B."/>
        </authorList>
    </citation>
    <scope>NUCLEOTIDE SEQUENCE [LARGE SCALE GENOMIC DNA]</scope>
    <source>
        <strain evidence="2 3">NPDC000234</strain>
    </source>
</reference>
<evidence type="ECO:0000313" key="3">
    <source>
        <dbReference type="Proteomes" id="UP001474181"/>
    </source>
</evidence>
<sequence length="102" mass="11095">MIDPTSRYATTEIATAQVPDPSGGTREVRCLRRRFLPAPGSLQTLALHTVARGDRPDLVAAAYLGDPTQFWRVCDAALVIHPDELTADDRIGGTVRVPFPQP</sequence>
<evidence type="ECO:0000313" key="2">
    <source>
        <dbReference type="EMBL" id="MER7185670.1"/>
    </source>
</evidence>
<protein>
    <submittedName>
        <fullName evidence="2">Uncharacterized protein</fullName>
    </submittedName>
</protein>
<keyword evidence="3" id="KW-1185">Reference proteome</keyword>
<accession>A0ABV1X9Q0</accession>
<proteinExistence type="predicted"/>
<evidence type="ECO:0000256" key="1">
    <source>
        <dbReference type="SAM" id="MobiDB-lite"/>
    </source>
</evidence>
<dbReference type="RefSeq" id="WP_350788756.1">
    <property type="nucleotide sequence ID" value="NZ_JBEPEK010000470.1"/>
</dbReference>
<comment type="caution">
    <text evidence="2">The sequence shown here is derived from an EMBL/GenBank/DDBJ whole genome shotgun (WGS) entry which is preliminary data.</text>
</comment>
<name>A0ABV1X9Q0_9ACTN</name>
<dbReference type="Proteomes" id="UP001474181">
    <property type="component" value="Unassembled WGS sequence"/>
</dbReference>
<feature type="region of interest" description="Disordered" evidence="1">
    <location>
        <begin position="1"/>
        <end position="25"/>
    </location>
</feature>
<organism evidence="2 3">
    <name type="scientific">Streptomyces hyaluromycini</name>
    <dbReference type="NCBI Taxonomy" id="1377993"/>
    <lineage>
        <taxon>Bacteria</taxon>
        <taxon>Bacillati</taxon>
        <taxon>Actinomycetota</taxon>
        <taxon>Actinomycetes</taxon>
        <taxon>Kitasatosporales</taxon>
        <taxon>Streptomycetaceae</taxon>
        <taxon>Streptomyces</taxon>
    </lineage>
</organism>